<keyword evidence="3" id="KW-1185">Reference proteome</keyword>
<dbReference type="OrthoDB" id="21330at2759"/>
<sequence length="285" mass="31369">MQVFSKMPLSSIRVSAHSVRRSAGRAFRHFAPLQNATSKARERTEDEEAAIEAVKARAWYVDVTPPPDASTSTSGPPRQPKFTTFDPLRTLPTPFTEAVIPPLPSDTPAHLLPLHDYLVTTDLFVPESITFRRTAQSAASRTFHDSSMLPAGSSSSYAGSWAAKMAKNSGGHGKRRRGQTDSGESIFVEGKDVGANWDWIVVCQVAARGKGAVGRAEKNLREWLFRHPLHRPPPLPTARTPKFRASGDPESEWSMIDVGDGLCINLMTAEGRQKWDLEGAWEPVR</sequence>
<comment type="caution">
    <text evidence="2">The sequence shown here is derived from an EMBL/GenBank/DDBJ whole genome shotgun (WGS) entry which is preliminary data.</text>
</comment>
<protein>
    <submittedName>
        <fullName evidence="2">Uncharacterized protein</fullName>
    </submittedName>
</protein>
<evidence type="ECO:0000313" key="2">
    <source>
        <dbReference type="EMBL" id="GHJ88852.1"/>
    </source>
</evidence>
<feature type="region of interest" description="Disordered" evidence="1">
    <location>
        <begin position="64"/>
        <end position="88"/>
    </location>
</feature>
<reference evidence="2" key="1">
    <citation type="submission" date="2020-07" db="EMBL/GenBank/DDBJ databases">
        <title>Draft Genome Sequence of a Deep-Sea Yeast, Naganishia (Cryptococcus) liquefaciens strain N6.</title>
        <authorList>
            <person name="Han Y.W."/>
            <person name="Kajitani R."/>
            <person name="Morimoto H."/>
            <person name="Parhat M."/>
            <person name="Tsubouchi H."/>
            <person name="Bakenova O."/>
            <person name="Ogata M."/>
            <person name="Argunhan B."/>
            <person name="Aoki R."/>
            <person name="Kajiwara S."/>
            <person name="Itoh T."/>
            <person name="Iwasaki H."/>
        </authorList>
    </citation>
    <scope>NUCLEOTIDE SEQUENCE</scope>
    <source>
        <strain evidence="2">N6</strain>
    </source>
</reference>
<accession>A0A8H3TXB5</accession>
<dbReference type="Gene3D" id="3.30.460.10">
    <property type="entry name" value="Beta Polymerase, domain 2"/>
    <property type="match status" value="1"/>
</dbReference>
<dbReference type="AlphaFoldDB" id="A0A8H3TXB5"/>
<dbReference type="Proteomes" id="UP000620104">
    <property type="component" value="Unassembled WGS sequence"/>
</dbReference>
<dbReference type="InterPro" id="IPR043519">
    <property type="entry name" value="NT_sf"/>
</dbReference>
<proteinExistence type="predicted"/>
<evidence type="ECO:0000313" key="3">
    <source>
        <dbReference type="Proteomes" id="UP000620104"/>
    </source>
</evidence>
<name>A0A8H3TXB5_9TREE</name>
<gene>
    <name evidence="2" type="ORF">NliqN6_5254</name>
</gene>
<dbReference type="Pfam" id="PF02410">
    <property type="entry name" value="RsfS"/>
    <property type="match status" value="1"/>
</dbReference>
<evidence type="ECO:0000256" key="1">
    <source>
        <dbReference type="SAM" id="MobiDB-lite"/>
    </source>
</evidence>
<dbReference type="EMBL" id="BLZA01000032">
    <property type="protein sequence ID" value="GHJ88852.1"/>
    <property type="molecule type" value="Genomic_DNA"/>
</dbReference>
<organism evidence="2 3">
    <name type="scientific">Naganishia liquefaciens</name>
    <dbReference type="NCBI Taxonomy" id="104408"/>
    <lineage>
        <taxon>Eukaryota</taxon>
        <taxon>Fungi</taxon>
        <taxon>Dikarya</taxon>
        <taxon>Basidiomycota</taxon>
        <taxon>Agaricomycotina</taxon>
        <taxon>Tremellomycetes</taxon>
        <taxon>Filobasidiales</taxon>
        <taxon>Filobasidiaceae</taxon>
        <taxon>Naganishia</taxon>
    </lineage>
</organism>